<organism evidence="4 5">
    <name type="scientific">Acidiferrimicrobium australe</name>
    <dbReference type="NCBI Taxonomy" id="2664430"/>
    <lineage>
        <taxon>Bacteria</taxon>
        <taxon>Bacillati</taxon>
        <taxon>Actinomycetota</taxon>
        <taxon>Acidimicrobiia</taxon>
        <taxon>Acidimicrobiales</taxon>
        <taxon>Acidimicrobiaceae</taxon>
        <taxon>Acidiferrimicrobium</taxon>
    </lineage>
</organism>
<dbReference type="PIRSF" id="PIRSF001549">
    <property type="entry name" value="His-tRNA_synth"/>
    <property type="match status" value="1"/>
</dbReference>
<feature type="region of interest" description="Disordered" evidence="2">
    <location>
        <begin position="404"/>
        <end position="425"/>
    </location>
</feature>
<dbReference type="GO" id="GO:0004821">
    <property type="term" value="F:histidine-tRNA ligase activity"/>
    <property type="evidence" value="ECO:0007669"/>
    <property type="project" value="UniProtKB-EC"/>
</dbReference>
<evidence type="ECO:0000313" key="5">
    <source>
        <dbReference type="Proteomes" id="UP000437736"/>
    </source>
</evidence>
<dbReference type="EC" id="6.1.1.21" evidence="4"/>
<keyword evidence="4" id="KW-0436">Ligase</keyword>
<dbReference type="PANTHER" id="PTHR11476">
    <property type="entry name" value="HISTIDYL-TRNA SYNTHETASE"/>
    <property type="match status" value="1"/>
</dbReference>
<dbReference type="PANTHER" id="PTHR11476:SF7">
    <property type="entry name" value="HISTIDINE--TRNA LIGASE"/>
    <property type="match status" value="1"/>
</dbReference>
<dbReference type="PROSITE" id="PS50862">
    <property type="entry name" value="AA_TRNA_LIGASE_II"/>
    <property type="match status" value="1"/>
</dbReference>
<proteinExistence type="inferred from homology"/>
<dbReference type="InterPro" id="IPR006195">
    <property type="entry name" value="aa-tRNA-synth_II"/>
</dbReference>
<evidence type="ECO:0000313" key="4">
    <source>
        <dbReference type="EMBL" id="MST31787.1"/>
    </source>
</evidence>
<dbReference type="CDD" id="cd00773">
    <property type="entry name" value="HisRS-like_core"/>
    <property type="match status" value="1"/>
</dbReference>
<gene>
    <name evidence="4" type="ORF">GHK86_03465</name>
</gene>
<dbReference type="InterPro" id="IPR004516">
    <property type="entry name" value="HisRS/HisZ"/>
</dbReference>
<dbReference type="InterPro" id="IPR045864">
    <property type="entry name" value="aa-tRNA-synth_II/BPL/LPL"/>
</dbReference>
<evidence type="ECO:0000259" key="3">
    <source>
        <dbReference type="PROSITE" id="PS50862"/>
    </source>
</evidence>
<dbReference type="Gene3D" id="3.30.930.10">
    <property type="entry name" value="Bira Bifunctional Protein, Domain 2"/>
    <property type="match status" value="1"/>
</dbReference>
<evidence type="ECO:0000256" key="2">
    <source>
        <dbReference type="SAM" id="MobiDB-lite"/>
    </source>
</evidence>
<dbReference type="SUPFAM" id="SSF55681">
    <property type="entry name" value="Class II aaRS and biotin synthetases"/>
    <property type="match status" value="1"/>
</dbReference>
<accession>A0ABW9QPP2</accession>
<sequence>MASNVQPPRGMRDFLPDEKARREAVLAAIRDSFGSYGYREIETPVVEELNRLESGEGGDNEKLIFRIQKRGLDPDAPLPPGSAADLGLRFDLTLPLARFYATHRAELPEVFRAIQIAPVWRAERPQRGRYRQFHQCDIDVVGEPGPVAEVELIVATLDALEALGVQGGSVRLNDREVLAGLLDACGFAPEAQPGVLVTVDKLDREGLEGIAKELAAHDLPAGPSERLLDVLGELTAAEGDFDATLATLPGRAPERAERLLEIRDGVLEAKPDARLVADATLVRGQGYYTGTIFELSHPGYEGSIGGGGRYDGMVGRFLGVDVPACGFSIGFERVVDLVDPARFRAARRRVALVYTDEVPPGRLVAWQRRLIGVGADVRLVPRRRNLGRQLEALGAEGFGEWAELDGTTRPPATSGAAGLDLRDLH</sequence>
<reference evidence="4 5" key="1">
    <citation type="submission" date="2019-11" db="EMBL/GenBank/DDBJ databases">
        <title>Acidiferrimicrobium australis gen. nov., sp. nov., an acidophilic and obligately heterotrophic, member of the Actinobacteria that catalyses dissimilatory oxido- reduction of iron isolated from metal-rich acidic water in Chile.</title>
        <authorList>
            <person name="Gonzalez D."/>
            <person name="Huber K."/>
            <person name="Hedrich S."/>
            <person name="Rojas-Villalobos C."/>
            <person name="Quatrini R."/>
            <person name="Dinamarca M.A."/>
            <person name="Schwarz A."/>
            <person name="Canales C."/>
            <person name="Nancucheo I."/>
        </authorList>
    </citation>
    <scope>NUCLEOTIDE SEQUENCE [LARGE SCALE GENOMIC DNA]</scope>
    <source>
        <strain evidence="4 5">USS-CCA1</strain>
    </source>
</reference>
<dbReference type="Proteomes" id="UP000437736">
    <property type="component" value="Unassembled WGS sequence"/>
</dbReference>
<comment type="caution">
    <text evidence="4">The sequence shown here is derived from an EMBL/GenBank/DDBJ whole genome shotgun (WGS) entry which is preliminary data.</text>
</comment>
<keyword evidence="5" id="KW-1185">Reference proteome</keyword>
<feature type="domain" description="Aminoacyl-transfer RNA synthetases class-II family profile" evidence="3">
    <location>
        <begin position="22"/>
        <end position="338"/>
    </location>
</feature>
<dbReference type="InterPro" id="IPR041715">
    <property type="entry name" value="HisRS-like_core"/>
</dbReference>
<protein>
    <submittedName>
        <fullName evidence="4">Histidine--tRNA ligase</fullName>
        <ecNumber evidence="4">6.1.1.21</ecNumber>
    </submittedName>
</protein>
<comment type="similarity">
    <text evidence="1">Belongs to the class-II aminoacyl-tRNA synthetase family.</text>
</comment>
<dbReference type="EMBL" id="WJHE01000135">
    <property type="protein sequence ID" value="MST31787.1"/>
    <property type="molecule type" value="Genomic_DNA"/>
</dbReference>
<name>A0ABW9QPP2_9ACTN</name>
<dbReference type="Pfam" id="PF13393">
    <property type="entry name" value="tRNA-synt_His"/>
    <property type="match status" value="1"/>
</dbReference>
<evidence type="ECO:0000256" key="1">
    <source>
        <dbReference type="ARBA" id="ARBA00008226"/>
    </source>
</evidence>